<dbReference type="GO" id="GO:0016746">
    <property type="term" value="F:acyltransferase activity"/>
    <property type="evidence" value="ECO:0007669"/>
    <property type="project" value="UniProtKB-KW"/>
</dbReference>
<gene>
    <name evidence="7" type="ORF">HELGO_WM19519</name>
</gene>
<protein>
    <submittedName>
        <fullName evidence="7">Lauroyl-KDO2-lipid IV(A) myristoyltransferase</fullName>
    </submittedName>
</protein>
<accession>A0A6S6TN64</accession>
<evidence type="ECO:0000256" key="6">
    <source>
        <dbReference type="ARBA" id="ARBA00023315"/>
    </source>
</evidence>
<evidence type="ECO:0000256" key="4">
    <source>
        <dbReference type="ARBA" id="ARBA00022679"/>
    </source>
</evidence>
<reference evidence="7" key="1">
    <citation type="submission" date="2020-01" db="EMBL/GenBank/DDBJ databases">
        <authorList>
            <person name="Meier V. D."/>
            <person name="Meier V D."/>
        </authorList>
    </citation>
    <scope>NUCLEOTIDE SEQUENCE</scope>
    <source>
        <strain evidence="7">HLG_WM_MAG_07</strain>
    </source>
</reference>
<comment type="subcellular location">
    <subcellularLocation>
        <location evidence="1">Cell inner membrane</location>
    </subcellularLocation>
</comment>
<dbReference type="GO" id="GO:0009247">
    <property type="term" value="P:glycolipid biosynthetic process"/>
    <property type="evidence" value="ECO:0007669"/>
    <property type="project" value="UniProtKB-ARBA"/>
</dbReference>
<dbReference type="PANTHER" id="PTHR30606:SF9">
    <property type="entry name" value="LIPID A BIOSYNTHESIS LAUROYLTRANSFERASE"/>
    <property type="match status" value="1"/>
</dbReference>
<evidence type="ECO:0000256" key="1">
    <source>
        <dbReference type="ARBA" id="ARBA00004533"/>
    </source>
</evidence>
<organism evidence="7">
    <name type="scientific">uncultured Thiotrichaceae bacterium</name>
    <dbReference type="NCBI Taxonomy" id="298394"/>
    <lineage>
        <taxon>Bacteria</taxon>
        <taxon>Pseudomonadati</taxon>
        <taxon>Pseudomonadota</taxon>
        <taxon>Gammaproteobacteria</taxon>
        <taxon>Thiotrichales</taxon>
        <taxon>Thiotrichaceae</taxon>
        <taxon>environmental samples</taxon>
    </lineage>
</organism>
<dbReference type="Pfam" id="PF03279">
    <property type="entry name" value="Lip_A_acyltrans"/>
    <property type="match status" value="1"/>
</dbReference>
<keyword evidence="6" id="KW-0012">Acyltransferase</keyword>
<evidence type="ECO:0000256" key="3">
    <source>
        <dbReference type="ARBA" id="ARBA00022519"/>
    </source>
</evidence>
<name>A0A6S6TN64_9GAMM</name>
<proteinExistence type="predicted"/>
<dbReference type="PANTHER" id="PTHR30606">
    <property type="entry name" value="LIPID A BIOSYNTHESIS LAUROYL ACYLTRANSFERASE"/>
    <property type="match status" value="1"/>
</dbReference>
<evidence type="ECO:0000256" key="2">
    <source>
        <dbReference type="ARBA" id="ARBA00022475"/>
    </source>
</evidence>
<dbReference type="AlphaFoldDB" id="A0A6S6TN64"/>
<dbReference type="CDD" id="cd07984">
    <property type="entry name" value="LPLAT_LABLAT-like"/>
    <property type="match status" value="1"/>
</dbReference>
<evidence type="ECO:0000313" key="7">
    <source>
        <dbReference type="EMBL" id="CAA6820705.1"/>
    </source>
</evidence>
<keyword evidence="4 7" id="KW-0808">Transferase</keyword>
<evidence type="ECO:0000256" key="5">
    <source>
        <dbReference type="ARBA" id="ARBA00023136"/>
    </source>
</evidence>
<keyword evidence="3" id="KW-0997">Cell inner membrane</keyword>
<dbReference type="InterPro" id="IPR004960">
    <property type="entry name" value="LipA_acyltrans"/>
</dbReference>
<dbReference type="EMBL" id="CACVAY010000100">
    <property type="protein sequence ID" value="CAA6820705.1"/>
    <property type="molecule type" value="Genomic_DNA"/>
</dbReference>
<keyword evidence="2" id="KW-1003">Cell membrane</keyword>
<dbReference type="PIRSF" id="PIRSF026649">
    <property type="entry name" value="MsbB"/>
    <property type="match status" value="1"/>
</dbReference>
<dbReference type="GO" id="GO:0005886">
    <property type="term" value="C:plasma membrane"/>
    <property type="evidence" value="ECO:0007669"/>
    <property type="project" value="UniProtKB-SubCell"/>
</dbReference>
<sequence>MCNPPFARRFLKPKYWLTWLGLFFMLLLSVMPLAIRQWVGGIIGRLLLHSNDKRRNIAKKNLSIVFPDDNEQQINERVAESFYWQGVGLAEYSLLFFASKRRLCKYIKLDGVDKLEEANRQKQNAVLLLLHSSMLDLAPFALGDRYTVYGSYKPVKNGLLDWFVRRARCRSVAFVVAREEGMMKLVKSLVPGRFLIFLPDEDLGEKHADFVDFFGVPKATLNTPARIAKMKSAKCFPCFAFFDKKDRQYHIKVSPEIQDFPAIDSQESASKLNSALEVAISEAPEQYMWSLQYFKTRPKNTDSVY</sequence>
<keyword evidence="5" id="KW-0472">Membrane</keyword>